<dbReference type="Proteomes" id="UP001498398">
    <property type="component" value="Unassembled WGS sequence"/>
</dbReference>
<dbReference type="EMBL" id="JBANRG010000058">
    <property type="protein sequence ID" value="KAK7442464.1"/>
    <property type="molecule type" value="Genomic_DNA"/>
</dbReference>
<proteinExistence type="predicted"/>
<name>A0ABR1IXY3_9AGAR</name>
<organism evidence="2 3">
    <name type="scientific">Marasmiellus scandens</name>
    <dbReference type="NCBI Taxonomy" id="2682957"/>
    <lineage>
        <taxon>Eukaryota</taxon>
        <taxon>Fungi</taxon>
        <taxon>Dikarya</taxon>
        <taxon>Basidiomycota</taxon>
        <taxon>Agaricomycotina</taxon>
        <taxon>Agaricomycetes</taxon>
        <taxon>Agaricomycetidae</taxon>
        <taxon>Agaricales</taxon>
        <taxon>Marasmiineae</taxon>
        <taxon>Omphalotaceae</taxon>
        <taxon>Marasmiellus</taxon>
    </lineage>
</organism>
<reference evidence="2 3" key="1">
    <citation type="submission" date="2024-01" db="EMBL/GenBank/DDBJ databases">
        <title>A draft genome for the cacao thread blight pathogen Marasmiellus scandens.</title>
        <authorList>
            <person name="Baruah I.K."/>
            <person name="Leung J."/>
            <person name="Bukari Y."/>
            <person name="Amoako-Attah I."/>
            <person name="Meinhardt L.W."/>
            <person name="Bailey B.A."/>
            <person name="Cohen S.P."/>
        </authorList>
    </citation>
    <scope>NUCLEOTIDE SEQUENCE [LARGE SCALE GENOMIC DNA]</scope>
    <source>
        <strain evidence="2 3">GH-19</strain>
    </source>
</reference>
<gene>
    <name evidence="2" type="ORF">VKT23_016061</name>
</gene>
<keyword evidence="3" id="KW-1185">Reference proteome</keyword>
<sequence length="284" mass="32477">MSTFSRKVKSSSSKSQPSSTLKSAAAPKPRKATKSPGGYKITFGHHKGEPIRDIPLSYIEWLVDSGALLSRLKLRKEISILYPYMGVRSLDERDDALKRRLPGWIYTECMEALSKGLDFRISGQNSSEVRDMRKKKLRIMEELVEEGRFLEQYQTPRAEYTSLPDPTTSNSVAALKKELDLFPKVQGRGSEPTQEGWEEFIELEEDFMGNTGYWKLREPYKKRLENCLEDIRAEHGVKVEHLARWEIRNKHASCVGGIQYVGIGKNGCENYVLDDPSAVWVRRS</sequence>
<evidence type="ECO:0000313" key="3">
    <source>
        <dbReference type="Proteomes" id="UP001498398"/>
    </source>
</evidence>
<evidence type="ECO:0000313" key="2">
    <source>
        <dbReference type="EMBL" id="KAK7442464.1"/>
    </source>
</evidence>
<protein>
    <submittedName>
        <fullName evidence="2">Uncharacterized protein</fullName>
    </submittedName>
</protein>
<feature type="compositionally biased region" description="Low complexity" evidence="1">
    <location>
        <begin position="1"/>
        <end position="23"/>
    </location>
</feature>
<comment type="caution">
    <text evidence="2">The sequence shown here is derived from an EMBL/GenBank/DDBJ whole genome shotgun (WGS) entry which is preliminary data.</text>
</comment>
<accession>A0ABR1IXY3</accession>
<feature type="region of interest" description="Disordered" evidence="1">
    <location>
        <begin position="1"/>
        <end position="41"/>
    </location>
</feature>
<evidence type="ECO:0000256" key="1">
    <source>
        <dbReference type="SAM" id="MobiDB-lite"/>
    </source>
</evidence>